<accession>A0A8H9IYG9</accession>
<reference evidence="1" key="1">
    <citation type="journal article" date="2014" name="Int. J. Syst. Evol. Microbiol.">
        <title>Complete genome sequence of Corynebacterium casei LMG S-19264T (=DSM 44701T), isolated from a smear-ripened cheese.</title>
        <authorList>
            <consortium name="US DOE Joint Genome Institute (JGI-PGF)"/>
            <person name="Walter F."/>
            <person name="Albersmeier A."/>
            <person name="Kalinowski J."/>
            <person name="Ruckert C."/>
        </authorList>
    </citation>
    <scope>NUCLEOTIDE SEQUENCE</scope>
    <source>
        <strain evidence="1">CGMCC 4.7679</strain>
    </source>
</reference>
<proteinExistence type="predicted"/>
<protein>
    <submittedName>
        <fullName evidence="1">Uncharacterized protein</fullName>
    </submittedName>
</protein>
<dbReference type="OrthoDB" id="3723194at2"/>
<dbReference type="Proteomes" id="UP000658656">
    <property type="component" value="Unassembled WGS sequence"/>
</dbReference>
<sequence>MTAGWWTDWDGFPTLRATHEIKMTTWIMQNANNSPEIKAEFETRMHTIRTGEATGNWRAF</sequence>
<evidence type="ECO:0000313" key="1">
    <source>
        <dbReference type="EMBL" id="GHF84102.1"/>
    </source>
</evidence>
<comment type="caution">
    <text evidence="1">The sequence shown here is derived from an EMBL/GenBank/DDBJ whole genome shotgun (WGS) entry which is preliminary data.</text>
</comment>
<dbReference type="RefSeq" id="WP_145936734.1">
    <property type="nucleotide sequence ID" value="NZ_BNAV01000017.1"/>
</dbReference>
<keyword evidence="2" id="KW-1185">Reference proteome</keyword>
<reference evidence="1" key="2">
    <citation type="submission" date="2020-09" db="EMBL/GenBank/DDBJ databases">
        <authorList>
            <person name="Sun Q."/>
            <person name="Zhou Y."/>
        </authorList>
    </citation>
    <scope>NUCLEOTIDE SEQUENCE</scope>
    <source>
        <strain evidence="1">CGMCC 4.7679</strain>
    </source>
</reference>
<name>A0A8H9IYG9_9PSEU</name>
<organism evidence="1 2">
    <name type="scientific">Amycolatopsis bartoniae</name>
    <dbReference type="NCBI Taxonomy" id="941986"/>
    <lineage>
        <taxon>Bacteria</taxon>
        <taxon>Bacillati</taxon>
        <taxon>Actinomycetota</taxon>
        <taxon>Actinomycetes</taxon>
        <taxon>Pseudonocardiales</taxon>
        <taxon>Pseudonocardiaceae</taxon>
        <taxon>Amycolatopsis</taxon>
    </lineage>
</organism>
<dbReference type="AlphaFoldDB" id="A0A8H9IYG9"/>
<evidence type="ECO:0000313" key="2">
    <source>
        <dbReference type="Proteomes" id="UP000658656"/>
    </source>
</evidence>
<gene>
    <name evidence="1" type="ORF">GCM10017566_67640</name>
</gene>
<dbReference type="EMBL" id="BNAV01000017">
    <property type="protein sequence ID" value="GHF84102.1"/>
    <property type="molecule type" value="Genomic_DNA"/>
</dbReference>